<dbReference type="RefSeq" id="XP_056043179.1">
    <property type="nucleotide sequence ID" value="XM_056187760.1"/>
</dbReference>
<dbReference type="PANTHER" id="PTHR30466">
    <property type="entry name" value="FLAVIN REDUCTASE"/>
    <property type="match status" value="1"/>
</dbReference>
<dbReference type="Gene3D" id="2.30.110.10">
    <property type="entry name" value="Electron Transport, Fmn-binding Protein, Chain A"/>
    <property type="match status" value="1"/>
</dbReference>
<evidence type="ECO:0000313" key="3">
    <source>
        <dbReference type="EMBL" id="KAJ8099729.1"/>
    </source>
</evidence>
<dbReference type="GO" id="GO:0042602">
    <property type="term" value="F:riboflavin reductase (NADPH) activity"/>
    <property type="evidence" value="ECO:0007669"/>
    <property type="project" value="TreeGrafter"/>
</dbReference>
<comment type="caution">
    <text evidence="3">The sequence shown here is derived from an EMBL/GenBank/DDBJ whole genome shotgun (WGS) entry which is preliminary data.</text>
</comment>
<keyword evidence="4" id="KW-1185">Reference proteome</keyword>
<dbReference type="GO" id="GO:0010181">
    <property type="term" value="F:FMN binding"/>
    <property type="evidence" value="ECO:0007669"/>
    <property type="project" value="InterPro"/>
</dbReference>
<dbReference type="SUPFAM" id="SSF50475">
    <property type="entry name" value="FMN-binding split barrel"/>
    <property type="match status" value="1"/>
</dbReference>
<dbReference type="InterPro" id="IPR012349">
    <property type="entry name" value="Split_barrel_FMN-bd"/>
</dbReference>
<protein>
    <submittedName>
        <fullName evidence="3">Flavin reductase like domain-containing protein</fullName>
    </submittedName>
</protein>
<dbReference type="InterPro" id="IPR002563">
    <property type="entry name" value="Flavin_Rdtase-like_dom"/>
</dbReference>
<sequence>MPLSSAASLVSRLRPTVRRGPGWCGQASTVKRRIHTLDDTPFSTFVSKYKTILSRHAAPLAVITAAHGPHTRAATVSSLTSLSVSAPGAPLVTFNLRVPSSTSKLIHESGRFSVNLLSGAYGAEQIARGFAGGGVAHAPDRNQDNNRIEHIQEGDQVEILDVDWFPRAPEPYNTPMLNHTTIHAHDRKRDSQDANDAHHPVAFARLDCRTQHCFTVRDHEIWVGEVERIDFGKNLQEIASDASPPHEELSPGLVYFSRTFKRVLLESDQDPDTVLLCKHQLRHRQT</sequence>
<proteinExistence type="predicted"/>
<evidence type="ECO:0000259" key="2">
    <source>
        <dbReference type="SMART" id="SM00903"/>
    </source>
</evidence>
<dbReference type="PANTHER" id="PTHR30466:SF1">
    <property type="entry name" value="FMN REDUCTASE (NADH) RUTF"/>
    <property type="match status" value="1"/>
</dbReference>
<evidence type="ECO:0000256" key="1">
    <source>
        <dbReference type="ARBA" id="ARBA00023002"/>
    </source>
</evidence>
<name>A0AAD7VSH7_9ASCO</name>
<dbReference type="Proteomes" id="UP001217417">
    <property type="component" value="Unassembled WGS sequence"/>
</dbReference>
<reference evidence="3" key="1">
    <citation type="submission" date="2023-03" db="EMBL/GenBank/DDBJ databases">
        <title>Near-Complete genome sequence of Lipomyces tetrasporous NRRL Y-64009, an oleaginous yeast capable of growing on lignocellulosic hydrolysates.</title>
        <authorList>
            <consortium name="Lawrence Berkeley National Laboratory"/>
            <person name="Jagtap S.S."/>
            <person name="Liu J.-J."/>
            <person name="Walukiewicz H.E."/>
            <person name="Pangilinan J."/>
            <person name="Lipzen A."/>
            <person name="Ahrendt S."/>
            <person name="Koriabine M."/>
            <person name="Cobaugh K."/>
            <person name="Salamov A."/>
            <person name="Yoshinaga Y."/>
            <person name="Ng V."/>
            <person name="Daum C."/>
            <person name="Grigoriev I.V."/>
            <person name="Slininger P.J."/>
            <person name="Dien B.S."/>
            <person name="Jin Y.-S."/>
            <person name="Rao C.V."/>
        </authorList>
    </citation>
    <scope>NUCLEOTIDE SEQUENCE</scope>
    <source>
        <strain evidence="3">NRRL Y-64009</strain>
    </source>
</reference>
<dbReference type="GeneID" id="80882926"/>
<dbReference type="EMBL" id="JARPMG010000006">
    <property type="protein sequence ID" value="KAJ8099729.1"/>
    <property type="molecule type" value="Genomic_DNA"/>
</dbReference>
<dbReference type="AlphaFoldDB" id="A0AAD7VSH7"/>
<dbReference type="Pfam" id="PF01613">
    <property type="entry name" value="Flavin_Reduct"/>
    <property type="match status" value="1"/>
</dbReference>
<dbReference type="InterPro" id="IPR050268">
    <property type="entry name" value="NADH-dep_flavin_reductase"/>
</dbReference>
<dbReference type="SMART" id="SM00903">
    <property type="entry name" value="Flavin_Reduct"/>
    <property type="match status" value="1"/>
</dbReference>
<feature type="domain" description="Flavin reductase like" evidence="2">
    <location>
        <begin position="53"/>
        <end position="236"/>
    </location>
</feature>
<evidence type="ECO:0000313" key="4">
    <source>
        <dbReference type="Proteomes" id="UP001217417"/>
    </source>
</evidence>
<accession>A0AAD7VSH7</accession>
<organism evidence="3 4">
    <name type="scientific">Lipomyces tetrasporus</name>
    <dbReference type="NCBI Taxonomy" id="54092"/>
    <lineage>
        <taxon>Eukaryota</taxon>
        <taxon>Fungi</taxon>
        <taxon>Dikarya</taxon>
        <taxon>Ascomycota</taxon>
        <taxon>Saccharomycotina</taxon>
        <taxon>Lipomycetes</taxon>
        <taxon>Lipomycetales</taxon>
        <taxon>Lipomycetaceae</taxon>
        <taxon>Lipomyces</taxon>
    </lineage>
</organism>
<keyword evidence="1" id="KW-0560">Oxidoreductase</keyword>
<gene>
    <name evidence="3" type="ORF">POJ06DRAFT_254333</name>
</gene>